<keyword evidence="1" id="KW-0732">Signal</keyword>
<gene>
    <name evidence="3" type="ORF">M422DRAFT_263093</name>
</gene>
<organism evidence="3 4">
    <name type="scientific">Sphaerobolus stellatus (strain SS14)</name>
    <dbReference type="NCBI Taxonomy" id="990650"/>
    <lineage>
        <taxon>Eukaryota</taxon>
        <taxon>Fungi</taxon>
        <taxon>Dikarya</taxon>
        <taxon>Basidiomycota</taxon>
        <taxon>Agaricomycotina</taxon>
        <taxon>Agaricomycetes</taxon>
        <taxon>Phallomycetidae</taxon>
        <taxon>Geastrales</taxon>
        <taxon>Sphaerobolaceae</taxon>
        <taxon>Sphaerobolus</taxon>
    </lineage>
</organism>
<dbReference type="Gene3D" id="2.30.60.10">
    <property type="entry name" value="Cyanovirin-N"/>
    <property type="match status" value="1"/>
</dbReference>
<evidence type="ECO:0000313" key="4">
    <source>
        <dbReference type="Proteomes" id="UP000054279"/>
    </source>
</evidence>
<feature type="domain" description="Cyanovirin-N" evidence="2">
    <location>
        <begin position="42"/>
        <end position="128"/>
    </location>
</feature>
<dbReference type="AlphaFoldDB" id="A0A0C9VBL8"/>
<dbReference type="Pfam" id="PF08881">
    <property type="entry name" value="CVNH"/>
    <property type="match status" value="1"/>
</dbReference>
<name>A0A0C9VBL8_SPHS4</name>
<accession>A0A0C9VBL8</accession>
<dbReference type="SUPFAM" id="SSF51322">
    <property type="entry name" value="Cyanovirin-N"/>
    <property type="match status" value="1"/>
</dbReference>
<dbReference type="InterPro" id="IPR036673">
    <property type="entry name" value="Cyanovirin-N_sf"/>
</dbReference>
<protein>
    <recommendedName>
        <fullName evidence="2">Cyanovirin-N domain-containing protein</fullName>
    </recommendedName>
</protein>
<dbReference type="EMBL" id="KN837196">
    <property type="protein sequence ID" value="KIJ34736.1"/>
    <property type="molecule type" value="Genomic_DNA"/>
</dbReference>
<evidence type="ECO:0000259" key="2">
    <source>
        <dbReference type="Pfam" id="PF08881"/>
    </source>
</evidence>
<reference evidence="3 4" key="1">
    <citation type="submission" date="2014-06" db="EMBL/GenBank/DDBJ databases">
        <title>Evolutionary Origins and Diversification of the Mycorrhizal Mutualists.</title>
        <authorList>
            <consortium name="DOE Joint Genome Institute"/>
            <consortium name="Mycorrhizal Genomics Consortium"/>
            <person name="Kohler A."/>
            <person name="Kuo A."/>
            <person name="Nagy L.G."/>
            <person name="Floudas D."/>
            <person name="Copeland A."/>
            <person name="Barry K.W."/>
            <person name="Cichocki N."/>
            <person name="Veneault-Fourrey C."/>
            <person name="LaButti K."/>
            <person name="Lindquist E.A."/>
            <person name="Lipzen A."/>
            <person name="Lundell T."/>
            <person name="Morin E."/>
            <person name="Murat C."/>
            <person name="Riley R."/>
            <person name="Ohm R."/>
            <person name="Sun H."/>
            <person name="Tunlid A."/>
            <person name="Henrissat B."/>
            <person name="Grigoriev I.V."/>
            <person name="Hibbett D.S."/>
            <person name="Martin F."/>
        </authorList>
    </citation>
    <scope>NUCLEOTIDE SEQUENCE [LARGE SCALE GENOMIC DNA]</scope>
    <source>
        <strain evidence="3 4">SS14</strain>
    </source>
</reference>
<evidence type="ECO:0000256" key="1">
    <source>
        <dbReference type="SAM" id="SignalP"/>
    </source>
</evidence>
<proteinExistence type="predicted"/>
<dbReference type="Proteomes" id="UP000054279">
    <property type="component" value="Unassembled WGS sequence"/>
</dbReference>
<dbReference type="OrthoDB" id="3068152at2759"/>
<dbReference type="HOGENOM" id="CLU_1908052_0_0_1"/>
<evidence type="ECO:0000313" key="3">
    <source>
        <dbReference type="EMBL" id="KIJ34736.1"/>
    </source>
</evidence>
<feature type="chain" id="PRO_5002204673" description="Cyanovirin-N domain-containing protein" evidence="1">
    <location>
        <begin position="22"/>
        <end position="132"/>
    </location>
</feature>
<sequence>MYTLKTLFFTLILLYHQSVLAAADLVPRDITGCQVQNDPNTPSFILIASCLAPDGSMKESTLDFSKQCLGNTNGVLTCGNVGLGSTCGGLFFEAGTSIVQGVCKAKNQSLVNSNLDLNNCVQNNAGILGCKT</sequence>
<keyword evidence="4" id="KW-1185">Reference proteome</keyword>
<dbReference type="InterPro" id="IPR011058">
    <property type="entry name" value="Cyanovirin-N"/>
</dbReference>
<feature type="signal peptide" evidence="1">
    <location>
        <begin position="1"/>
        <end position="21"/>
    </location>
</feature>